<evidence type="ECO:0000313" key="3">
    <source>
        <dbReference type="EMBL" id="BBF86332.1"/>
    </source>
</evidence>
<gene>
    <name evidence="3" type="ORF">DLM_2731</name>
</gene>
<dbReference type="Pfam" id="PF19933">
    <property type="entry name" value="DUF6396"/>
    <property type="match status" value="1"/>
</dbReference>
<evidence type="ECO:0000259" key="2">
    <source>
        <dbReference type="Pfam" id="PF19933"/>
    </source>
</evidence>
<accession>A0A3G9GJP8</accession>
<dbReference type="EMBL" id="AP018823">
    <property type="protein sequence ID" value="BBF86332.1"/>
    <property type="molecule type" value="Genomic_DNA"/>
</dbReference>
<evidence type="ECO:0000313" key="4">
    <source>
        <dbReference type="Proteomes" id="UP000198290"/>
    </source>
</evidence>
<proteinExistence type="predicted"/>
<dbReference type="RefSeq" id="WP_420000698.1">
    <property type="nucleotide sequence ID" value="NZ_AP018823.1"/>
</dbReference>
<dbReference type="Proteomes" id="UP000198290">
    <property type="component" value="Chromosome"/>
</dbReference>
<feature type="region of interest" description="Disordered" evidence="1">
    <location>
        <begin position="68"/>
        <end position="103"/>
    </location>
</feature>
<organism evidence="3 4">
    <name type="scientific">Aquitalea magnusonii</name>
    <dbReference type="NCBI Taxonomy" id="332411"/>
    <lineage>
        <taxon>Bacteria</taxon>
        <taxon>Pseudomonadati</taxon>
        <taxon>Pseudomonadota</taxon>
        <taxon>Betaproteobacteria</taxon>
        <taxon>Neisseriales</taxon>
        <taxon>Chromobacteriaceae</taxon>
        <taxon>Aquitalea</taxon>
    </lineage>
</organism>
<sequence length="113" mass="12282">MRLVLKLDLSLDNSLPKADPQRAGRYDLIGTVLPSYCWANRKVPELDRIVRLSPAPLPPPEQCIRERAAAKARNPATSRPGAKRQQAQTAQAAPRGCPAKRQSAAFTGIAPCN</sequence>
<dbReference type="AlphaFoldDB" id="A0A3G9GJP8"/>
<name>A0A3G9GJP8_9NEIS</name>
<dbReference type="InterPro" id="IPR045653">
    <property type="entry name" value="DUF6396"/>
</dbReference>
<reference evidence="4" key="1">
    <citation type="journal article" date="2017" name="Biotechnol. Biofuels">
        <title>Evaluation of environmental bacterial communities as a factor affecting the growth of duckweed Lemna minor.</title>
        <authorList>
            <person name="Ishizawa H."/>
            <person name="Kuroda M."/>
            <person name="Morikawa M."/>
            <person name="Ike M."/>
        </authorList>
    </citation>
    <scope>NUCLEOTIDE SEQUENCE [LARGE SCALE GENOMIC DNA]</scope>
    <source>
        <strain evidence="4">H3</strain>
    </source>
</reference>
<reference evidence="3 4" key="2">
    <citation type="journal article" date="2017" name="Genome Announc.">
        <title>Draft genome sequence of Aquitalea magnusonii strain H3, a plant growth-promoting bacterium of duckweed Lemna minor.</title>
        <authorList>
            <person name="Ishizawa H."/>
            <person name="Kuroda M."/>
            <person name="Ike M."/>
        </authorList>
    </citation>
    <scope>NUCLEOTIDE SEQUENCE [LARGE SCALE GENOMIC DNA]</scope>
    <source>
        <strain evidence="3 4">H3</strain>
    </source>
</reference>
<reference evidence="4" key="3">
    <citation type="journal article" date="2017" name="Plant Physiol. Biochem.">
        <title>Differential oxidative and antioxidative response of duckweed Lemna minor toward plant growth promoting/inhibiting bacteria.</title>
        <authorList>
            <person name="Ishizawa H."/>
            <person name="Kuroda M."/>
            <person name="Morikawa M."/>
            <person name="Ike M."/>
        </authorList>
    </citation>
    <scope>NUCLEOTIDE SEQUENCE [LARGE SCALE GENOMIC DNA]</scope>
    <source>
        <strain evidence="4">H3</strain>
    </source>
</reference>
<keyword evidence="4" id="KW-1185">Reference proteome</keyword>
<dbReference type="KEGG" id="amah:DLM_2731"/>
<protein>
    <recommendedName>
        <fullName evidence="2">DUF6396 domain-containing protein</fullName>
    </recommendedName>
</protein>
<feature type="domain" description="DUF6396" evidence="2">
    <location>
        <begin position="16"/>
        <end position="76"/>
    </location>
</feature>
<evidence type="ECO:0000256" key="1">
    <source>
        <dbReference type="SAM" id="MobiDB-lite"/>
    </source>
</evidence>